<evidence type="ECO:0000313" key="2">
    <source>
        <dbReference type="Proteomes" id="UP000567922"/>
    </source>
</evidence>
<dbReference type="Proteomes" id="UP000567922">
    <property type="component" value="Unassembled WGS sequence"/>
</dbReference>
<proteinExistence type="predicted"/>
<accession>A0A839RGZ3</accession>
<organism evidence="1 2">
    <name type="scientific">Hoyosella altamirensis</name>
    <dbReference type="NCBI Taxonomy" id="616997"/>
    <lineage>
        <taxon>Bacteria</taxon>
        <taxon>Bacillati</taxon>
        <taxon>Actinomycetota</taxon>
        <taxon>Actinomycetes</taxon>
        <taxon>Mycobacteriales</taxon>
        <taxon>Hoyosellaceae</taxon>
        <taxon>Hoyosella</taxon>
    </lineage>
</organism>
<dbReference type="EMBL" id="JACHWS010000001">
    <property type="protein sequence ID" value="MBB3035680.1"/>
    <property type="molecule type" value="Genomic_DNA"/>
</dbReference>
<name>A0A839RGZ3_9ACTN</name>
<reference evidence="1 2" key="1">
    <citation type="submission" date="2020-08" db="EMBL/GenBank/DDBJ databases">
        <title>Sequencing the genomes of 1000 actinobacteria strains.</title>
        <authorList>
            <person name="Klenk H.-P."/>
        </authorList>
    </citation>
    <scope>NUCLEOTIDE SEQUENCE [LARGE SCALE GENOMIC DNA]</scope>
    <source>
        <strain evidence="1 2">DSM 45258</strain>
    </source>
</reference>
<evidence type="ECO:0000313" key="1">
    <source>
        <dbReference type="EMBL" id="MBB3035680.1"/>
    </source>
</evidence>
<comment type="caution">
    <text evidence="1">The sequence shown here is derived from an EMBL/GenBank/DDBJ whole genome shotgun (WGS) entry which is preliminary data.</text>
</comment>
<gene>
    <name evidence="1" type="ORF">FHU29_000114</name>
</gene>
<dbReference type="AlphaFoldDB" id="A0A839RGZ3"/>
<sequence>MGHNAGNNVRPVCGATQGRGLWLLDGTAAYAAPASLFSATSAFYPATVTSSVRGTVSLHDHWLTVIENPASCITGSSGHNARSA</sequence>
<keyword evidence="2" id="KW-1185">Reference proteome</keyword>
<protein>
    <submittedName>
        <fullName evidence="1">Uncharacterized protein</fullName>
    </submittedName>
</protein>